<evidence type="ECO:0000256" key="5">
    <source>
        <dbReference type="ARBA" id="ARBA00023054"/>
    </source>
</evidence>
<keyword evidence="2" id="KW-0963">Cytoplasm</keyword>
<dbReference type="GO" id="GO:0005819">
    <property type="term" value="C:spindle"/>
    <property type="evidence" value="ECO:0007669"/>
    <property type="project" value="UniProtKB-SubCell"/>
</dbReference>
<dbReference type="OrthoDB" id="2130750at2759"/>
<evidence type="ECO:0000256" key="6">
    <source>
        <dbReference type="ARBA" id="ARBA00023212"/>
    </source>
</evidence>
<feature type="compositionally biased region" description="Low complexity" evidence="7">
    <location>
        <begin position="35"/>
        <end position="46"/>
    </location>
</feature>
<dbReference type="PANTHER" id="PTHR18916">
    <property type="entry name" value="DYNACTIN 1-RELATED MICROTUBULE-BINDING"/>
    <property type="match status" value="1"/>
</dbReference>
<gene>
    <name evidence="10" type="ORF">BCR42DRAFT_417505</name>
</gene>
<dbReference type="Pfam" id="PF01302">
    <property type="entry name" value="CAP_GLY"/>
    <property type="match status" value="1"/>
</dbReference>
<evidence type="ECO:0000259" key="9">
    <source>
        <dbReference type="PROSITE" id="PS50245"/>
    </source>
</evidence>
<dbReference type="InterPro" id="IPR011333">
    <property type="entry name" value="SKP1/BTB/POZ_sf"/>
</dbReference>
<evidence type="ECO:0000259" key="8">
    <source>
        <dbReference type="PROSITE" id="PS50097"/>
    </source>
</evidence>
<organism evidence="10 11">
    <name type="scientific">Absidia repens</name>
    <dbReference type="NCBI Taxonomy" id="90262"/>
    <lineage>
        <taxon>Eukaryota</taxon>
        <taxon>Fungi</taxon>
        <taxon>Fungi incertae sedis</taxon>
        <taxon>Mucoromycota</taxon>
        <taxon>Mucoromycotina</taxon>
        <taxon>Mucoromycetes</taxon>
        <taxon>Mucorales</taxon>
        <taxon>Cunninghamellaceae</taxon>
        <taxon>Absidia</taxon>
    </lineage>
</organism>
<dbReference type="PROSITE" id="PS50097">
    <property type="entry name" value="BTB"/>
    <property type="match status" value="1"/>
</dbReference>
<dbReference type="SUPFAM" id="SSF74924">
    <property type="entry name" value="Cap-Gly domain"/>
    <property type="match status" value="1"/>
</dbReference>
<dbReference type="CDD" id="cd18186">
    <property type="entry name" value="BTB_POZ_ZBTB_KLHL-like"/>
    <property type="match status" value="1"/>
</dbReference>
<feature type="domain" description="CAP-Gly" evidence="9">
    <location>
        <begin position="584"/>
        <end position="626"/>
    </location>
</feature>
<sequence>MPFEQDSPPNVILVLGSDHYTSSQQYRGGSPQRTPSPSTSPSPSSSEHQQKDKARWPCHKHILAKHSNYFQAMFACEFEESGATIIFMPRGIFSSAKTLDRILHYMYHSTLDLLLDGDDNNNNNNNQWDSTTTDTSCSSTENDEPSAVAAAALLTDQLTQYQDLYGAADYLGMGELCGQLADKLLELAHHCNCYCSTCVYIVPSLFAFTQPRAANQDDQWMMKLADAALAVMTHDPEKALVAFWTCPSMIDVLWSLYCSPHLDYSPPSIDNPLTQSLLNHISKTSAIESLHGCYIGTRLLMEGLDDEHDVILHATFRAARHKATATIATHFDFYCSKYPTLLSCIDGIVYSSSFLEYLLLRTIHDQINPRNAGILYQGVVRHLLARHAVQHSSHLKKIFNTIKEEIIHYIFYHAKDIRACDGLVSLDDNLLTCLAQDVALPLDRLVKTAASHHHHHHHLVSSSQQQQQQSLHLSSDQHHSTSWTRFLSIKRKRPNSNKRHALAAAYNIPKLDEIDDEKRHIATTNEEEDLQHHPRSPFQSWSLKTWMLRWNKTYQMEIHTVAVGRRVELIQRPVLTTGTVAFVGHVTFADGIWVGVELDRRVGKSDGSVDGQRYFTTSPSRGEFVRINQVGVLLS</sequence>
<comment type="caution">
    <text evidence="10">The sequence shown here is derived from an EMBL/GenBank/DDBJ whole genome shotgun (WGS) entry which is preliminary data.</text>
</comment>
<evidence type="ECO:0000256" key="1">
    <source>
        <dbReference type="ARBA" id="ARBA00004186"/>
    </source>
</evidence>
<dbReference type="EMBL" id="MCGE01000014">
    <property type="protein sequence ID" value="ORZ14706.1"/>
    <property type="molecule type" value="Genomic_DNA"/>
</dbReference>
<dbReference type="Gene3D" id="3.30.710.10">
    <property type="entry name" value="Potassium Channel Kv1.1, Chain A"/>
    <property type="match status" value="1"/>
</dbReference>
<dbReference type="PROSITE" id="PS50245">
    <property type="entry name" value="CAP_GLY_2"/>
    <property type="match status" value="1"/>
</dbReference>
<feature type="region of interest" description="Disordered" evidence="7">
    <location>
        <begin position="453"/>
        <end position="477"/>
    </location>
</feature>
<dbReference type="InterPro" id="IPR000210">
    <property type="entry name" value="BTB/POZ_dom"/>
</dbReference>
<evidence type="ECO:0008006" key="12">
    <source>
        <dbReference type="Google" id="ProtNLM"/>
    </source>
</evidence>
<keyword evidence="11" id="KW-1185">Reference proteome</keyword>
<dbReference type="SMART" id="SM01052">
    <property type="entry name" value="CAP_GLY"/>
    <property type="match status" value="1"/>
</dbReference>
<reference evidence="10 11" key="1">
    <citation type="submission" date="2016-07" db="EMBL/GenBank/DDBJ databases">
        <title>Pervasive Adenine N6-methylation of Active Genes in Fungi.</title>
        <authorList>
            <consortium name="DOE Joint Genome Institute"/>
            <person name="Mondo S.J."/>
            <person name="Dannebaum R.O."/>
            <person name="Kuo R.C."/>
            <person name="Labutti K."/>
            <person name="Haridas S."/>
            <person name="Kuo A."/>
            <person name="Salamov A."/>
            <person name="Ahrendt S.R."/>
            <person name="Lipzen A."/>
            <person name="Sullivan W."/>
            <person name="Andreopoulos W.B."/>
            <person name="Clum A."/>
            <person name="Lindquist E."/>
            <person name="Daum C."/>
            <person name="Ramamoorthy G.K."/>
            <person name="Gryganskyi A."/>
            <person name="Culley D."/>
            <person name="Magnuson J.K."/>
            <person name="James T.Y."/>
            <person name="O'Malley M.A."/>
            <person name="Stajich J.E."/>
            <person name="Spatafora J.W."/>
            <person name="Visel A."/>
            <person name="Grigoriev I.V."/>
        </authorList>
    </citation>
    <scope>NUCLEOTIDE SEQUENCE [LARGE SCALE GENOMIC DNA]</scope>
    <source>
        <strain evidence="10 11">NRRL 1336</strain>
    </source>
</reference>
<feature type="domain" description="BTB" evidence="8">
    <location>
        <begin position="59"/>
        <end position="115"/>
    </location>
</feature>
<dbReference type="Pfam" id="PF00651">
    <property type="entry name" value="BTB"/>
    <property type="match status" value="1"/>
</dbReference>
<keyword evidence="6" id="KW-0206">Cytoskeleton</keyword>
<dbReference type="Gene3D" id="2.30.30.190">
    <property type="entry name" value="CAP Gly-rich-like domain"/>
    <property type="match status" value="1"/>
</dbReference>
<dbReference type="SMART" id="SM00225">
    <property type="entry name" value="BTB"/>
    <property type="match status" value="1"/>
</dbReference>
<dbReference type="GO" id="GO:0005874">
    <property type="term" value="C:microtubule"/>
    <property type="evidence" value="ECO:0007669"/>
    <property type="project" value="UniProtKB-KW"/>
</dbReference>
<keyword evidence="3" id="KW-0493">Microtubule</keyword>
<dbReference type="InterPro" id="IPR036859">
    <property type="entry name" value="CAP-Gly_dom_sf"/>
</dbReference>
<dbReference type="Proteomes" id="UP000193560">
    <property type="component" value="Unassembled WGS sequence"/>
</dbReference>
<accession>A0A1X2IDV9</accession>
<keyword evidence="5" id="KW-0175">Coiled coil</keyword>
<feature type="compositionally biased region" description="Polar residues" evidence="7">
    <location>
        <begin position="21"/>
        <end position="33"/>
    </location>
</feature>
<dbReference type="InterPro" id="IPR000938">
    <property type="entry name" value="CAP-Gly_domain"/>
</dbReference>
<evidence type="ECO:0000313" key="11">
    <source>
        <dbReference type="Proteomes" id="UP000193560"/>
    </source>
</evidence>
<protein>
    <recommendedName>
        <fullName evidence="12">CAP-Gly domain-containing protein</fullName>
    </recommendedName>
</protein>
<name>A0A1X2IDV9_9FUNG</name>
<dbReference type="SUPFAM" id="SSF54695">
    <property type="entry name" value="POZ domain"/>
    <property type="match status" value="1"/>
</dbReference>
<keyword evidence="4" id="KW-0243">Dynein</keyword>
<dbReference type="STRING" id="90262.A0A1X2IDV9"/>
<evidence type="ECO:0000256" key="3">
    <source>
        <dbReference type="ARBA" id="ARBA00022701"/>
    </source>
</evidence>
<evidence type="ECO:0000313" key="10">
    <source>
        <dbReference type="EMBL" id="ORZ14706.1"/>
    </source>
</evidence>
<proteinExistence type="predicted"/>
<dbReference type="AlphaFoldDB" id="A0A1X2IDV9"/>
<feature type="region of interest" description="Disordered" evidence="7">
    <location>
        <begin position="21"/>
        <end position="55"/>
    </location>
</feature>
<dbReference type="PANTHER" id="PTHR18916:SF6">
    <property type="entry name" value="DYNACTIN SUBUNIT 1"/>
    <property type="match status" value="1"/>
</dbReference>
<evidence type="ECO:0000256" key="4">
    <source>
        <dbReference type="ARBA" id="ARBA00023017"/>
    </source>
</evidence>
<feature type="compositionally biased region" description="Low complexity" evidence="7">
    <location>
        <begin position="460"/>
        <end position="474"/>
    </location>
</feature>
<evidence type="ECO:0000256" key="7">
    <source>
        <dbReference type="SAM" id="MobiDB-lite"/>
    </source>
</evidence>
<evidence type="ECO:0000256" key="2">
    <source>
        <dbReference type="ARBA" id="ARBA00022490"/>
    </source>
</evidence>
<comment type="subcellular location">
    <subcellularLocation>
        <location evidence="1">Cytoplasm</location>
        <location evidence="1">Cytoskeleton</location>
        <location evidence="1">Spindle</location>
    </subcellularLocation>
</comment>
<dbReference type="GO" id="GO:0030286">
    <property type="term" value="C:dynein complex"/>
    <property type="evidence" value="ECO:0007669"/>
    <property type="project" value="UniProtKB-KW"/>
</dbReference>